<gene>
    <name evidence="5" type="ORF">Cfor_08220</name>
</gene>
<evidence type="ECO:0000313" key="5">
    <source>
        <dbReference type="EMBL" id="GFG39601.1"/>
    </source>
</evidence>
<dbReference type="GO" id="GO:0045002">
    <property type="term" value="P:double-strand break repair via single-strand annealing"/>
    <property type="evidence" value="ECO:0007669"/>
    <property type="project" value="TreeGrafter"/>
</dbReference>
<comment type="similarity">
    <text evidence="1">Belongs to the RAD52 family.</text>
</comment>
<keyword evidence="3" id="KW-0233">DNA recombination</keyword>
<proteinExistence type="inferred from homology"/>
<dbReference type="GO" id="GO:0006312">
    <property type="term" value="P:mitotic recombination"/>
    <property type="evidence" value="ECO:0007669"/>
    <property type="project" value="TreeGrafter"/>
</dbReference>
<dbReference type="OrthoDB" id="206565at2759"/>
<dbReference type="Gene3D" id="3.30.390.80">
    <property type="entry name" value="DNA repair protein Rad52/59/22"/>
    <property type="match status" value="1"/>
</dbReference>
<dbReference type="InterPro" id="IPR041247">
    <property type="entry name" value="Rad52_fam"/>
</dbReference>
<keyword evidence="6" id="KW-1185">Reference proteome</keyword>
<dbReference type="Pfam" id="PF04098">
    <property type="entry name" value="Rad52_Rad22"/>
    <property type="match status" value="1"/>
</dbReference>
<dbReference type="PANTHER" id="PTHR12132">
    <property type="entry name" value="DNA REPAIR AND RECOMBINATION PROTEIN RAD52, RAD59"/>
    <property type="match status" value="1"/>
</dbReference>
<evidence type="ECO:0000313" key="6">
    <source>
        <dbReference type="Proteomes" id="UP000502823"/>
    </source>
</evidence>
<dbReference type="AlphaFoldDB" id="A0A6L2Q3W2"/>
<dbReference type="InParanoid" id="A0A6L2Q3W2"/>
<dbReference type="GO" id="GO:0000724">
    <property type="term" value="P:double-strand break repair via homologous recombination"/>
    <property type="evidence" value="ECO:0007669"/>
    <property type="project" value="TreeGrafter"/>
</dbReference>
<dbReference type="EMBL" id="BLKM01000911">
    <property type="protein sequence ID" value="GFG39601.1"/>
    <property type="molecule type" value="Genomic_DNA"/>
</dbReference>
<dbReference type="SUPFAM" id="SSF54768">
    <property type="entry name" value="dsRNA-binding domain-like"/>
    <property type="match status" value="1"/>
</dbReference>
<dbReference type="Proteomes" id="UP000502823">
    <property type="component" value="Unassembled WGS sequence"/>
</dbReference>
<name>A0A6L2Q3W2_COPFO</name>
<comment type="caution">
    <text evidence="5">The sequence shown here is derived from an EMBL/GenBank/DDBJ whole genome shotgun (WGS) entry which is preliminary data.</text>
</comment>
<evidence type="ECO:0000256" key="1">
    <source>
        <dbReference type="ARBA" id="ARBA00006638"/>
    </source>
</evidence>
<evidence type="ECO:0000256" key="2">
    <source>
        <dbReference type="ARBA" id="ARBA00022763"/>
    </source>
</evidence>
<organism evidence="5 6">
    <name type="scientific">Coptotermes formosanus</name>
    <name type="common">Formosan subterranean termite</name>
    <dbReference type="NCBI Taxonomy" id="36987"/>
    <lineage>
        <taxon>Eukaryota</taxon>
        <taxon>Metazoa</taxon>
        <taxon>Ecdysozoa</taxon>
        <taxon>Arthropoda</taxon>
        <taxon>Hexapoda</taxon>
        <taxon>Insecta</taxon>
        <taxon>Pterygota</taxon>
        <taxon>Neoptera</taxon>
        <taxon>Polyneoptera</taxon>
        <taxon>Dictyoptera</taxon>
        <taxon>Blattodea</taxon>
        <taxon>Blattoidea</taxon>
        <taxon>Termitoidae</taxon>
        <taxon>Rhinotermitidae</taxon>
        <taxon>Coptotermes</taxon>
    </lineage>
</organism>
<dbReference type="GO" id="GO:0005634">
    <property type="term" value="C:nucleus"/>
    <property type="evidence" value="ECO:0007669"/>
    <property type="project" value="TreeGrafter"/>
</dbReference>
<keyword evidence="2" id="KW-0227">DNA damage</keyword>
<reference evidence="6" key="1">
    <citation type="submission" date="2020-01" db="EMBL/GenBank/DDBJ databases">
        <title>Draft genome sequence of the Termite Coptotermes fromosanus.</title>
        <authorList>
            <person name="Itakura S."/>
            <person name="Yosikawa Y."/>
            <person name="Umezawa K."/>
        </authorList>
    </citation>
    <scope>NUCLEOTIDE SEQUENCE [LARGE SCALE GENOMIC DNA]</scope>
</reference>
<dbReference type="PANTHER" id="PTHR12132:SF1">
    <property type="entry name" value="DNA REPAIR PROTEIN RAD52 HOMOLOG"/>
    <property type="match status" value="1"/>
</dbReference>
<feature type="non-terminal residue" evidence="5">
    <location>
        <position position="130"/>
    </location>
</feature>
<protein>
    <submittedName>
        <fullName evidence="5">Uncharacterized protein</fullName>
    </submittedName>
</protein>
<sequence>MALPAFNRTRTCTGDQHDHLQYSTEQEALISLANDMFGLYTWSHNVTHQNIEKCKPSCQSISSQKPKITAFSSFLSTFPDYMDCDSNKYSVGVVSFVKVEFKNGIYHEDVSYGICSNSCCKGYATACARK</sequence>
<keyword evidence="4" id="KW-0234">DNA repair</keyword>
<accession>A0A6L2Q3W2</accession>
<dbReference type="InterPro" id="IPR007232">
    <property type="entry name" value="Rad52_Rad59_Rad22"/>
</dbReference>
<evidence type="ECO:0000256" key="3">
    <source>
        <dbReference type="ARBA" id="ARBA00023172"/>
    </source>
</evidence>
<dbReference type="InterPro" id="IPR042525">
    <property type="entry name" value="Rad52_Rad59_Rad22_sf"/>
</dbReference>
<evidence type="ECO:0000256" key="4">
    <source>
        <dbReference type="ARBA" id="ARBA00023204"/>
    </source>
</evidence>